<dbReference type="GO" id="GO:0043107">
    <property type="term" value="P:type IV pilus-dependent motility"/>
    <property type="evidence" value="ECO:0007669"/>
    <property type="project" value="InterPro"/>
</dbReference>
<sequence length="263" mass="29684">MKLTTREKMLIGVLFIVAFFGLYYQFVLTKQLVVINKLRRDVMSLQTEVNDYNTLSVDKMKNRLSEIDSQIEICNEELPDYENIEDFVVLLDDAITKTGVNFEELNFNSTDNQLQSPENQTNNNKISKTKYVEIPVNIKVAGDYSKISNFIEEVQSMQRLNNIKSFEISKDNESNNLLLNIDIVIYSMSKKGGSNLNPREASGKSDPFKSLVEVNNGNQNTNANSNNQNSLQGIDINKIISDSINSAINNVSKIAPPTPTNKQ</sequence>
<dbReference type="Pfam" id="PF04350">
    <property type="entry name" value="PilO"/>
    <property type="match status" value="1"/>
</dbReference>
<evidence type="ECO:0000256" key="3">
    <source>
        <dbReference type="SAM" id="Phobius"/>
    </source>
</evidence>
<dbReference type="eggNOG" id="COG3167">
    <property type="taxonomic scope" value="Bacteria"/>
</dbReference>
<dbReference type="InterPro" id="IPR014717">
    <property type="entry name" value="Transl_elong_EF1B/ribsomal_bS6"/>
</dbReference>
<reference evidence="4" key="1">
    <citation type="submission" date="2011-05" db="EMBL/GenBank/DDBJ databases">
        <title>Complete sequence of Thermoanaerobacterium xylanolyticum LX-11.</title>
        <authorList>
            <consortium name="US DOE Joint Genome Institute"/>
            <person name="Lucas S."/>
            <person name="Han J."/>
            <person name="Lapidus A."/>
            <person name="Cheng J.-F."/>
            <person name="Goodwin L."/>
            <person name="Pitluck S."/>
            <person name="Peters L."/>
            <person name="Mikhailova N."/>
            <person name="Lu M."/>
            <person name="Han C."/>
            <person name="Tapia R."/>
            <person name="Land M."/>
            <person name="Hauser L."/>
            <person name="Kyrpides N."/>
            <person name="Ivanova N."/>
            <person name="Pagani I."/>
            <person name="Hemme C."/>
            <person name="Woyke T."/>
        </authorList>
    </citation>
    <scope>NUCLEOTIDE SEQUENCE</scope>
    <source>
        <strain evidence="4">LX-11</strain>
    </source>
</reference>
<dbReference type="InterPro" id="IPR007445">
    <property type="entry name" value="PilO"/>
</dbReference>
<dbReference type="RefSeq" id="WP_013787942.1">
    <property type="nucleotide sequence ID" value="NC_015555.1"/>
</dbReference>
<dbReference type="PANTHER" id="PTHR39555">
    <property type="entry name" value="FIMBRIAL ASSEMBLY PROTEIN PILO-LIKE PROTEIN-RELATED"/>
    <property type="match status" value="1"/>
</dbReference>
<keyword evidence="3" id="KW-1133">Transmembrane helix</keyword>
<evidence type="ECO:0000313" key="4">
    <source>
        <dbReference type="EMBL" id="AEF17200.1"/>
    </source>
</evidence>
<proteinExistence type="predicted"/>
<dbReference type="Gene3D" id="3.30.70.60">
    <property type="match status" value="1"/>
</dbReference>
<dbReference type="PANTHER" id="PTHR39555:SF1">
    <property type="entry name" value="TYPE IV PILUS INNER MEMBRANE COMPONENT PILO"/>
    <property type="match status" value="1"/>
</dbReference>
<dbReference type="KEGG" id="txy:Thexy_1167"/>
<accession>F6BL16</accession>
<name>F6BL16_THEXL</name>
<keyword evidence="1" id="KW-0175">Coiled coil</keyword>
<keyword evidence="3" id="KW-0812">Transmembrane</keyword>
<dbReference type="GO" id="GO:0043683">
    <property type="term" value="P:type IV pilus assembly"/>
    <property type="evidence" value="ECO:0007669"/>
    <property type="project" value="InterPro"/>
</dbReference>
<evidence type="ECO:0000313" key="5">
    <source>
        <dbReference type="Proteomes" id="UP000007239"/>
    </source>
</evidence>
<evidence type="ECO:0008006" key="6">
    <source>
        <dbReference type="Google" id="ProtNLM"/>
    </source>
</evidence>
<gene>
    <name evidence="4" type="ordered locus">Thexy_1167</name>
</gene>
<dbReference type="AlphaFoldDB" id="F6BL16"/>
<organism evidence="4 5">
    <name type="scientific">Thermoanaerobacterium xylanolyticum (strain ATCC 49914 / DSM 7097 / LX-11)</name>
    <dbReference type="NCBI Taxonomy" id="858215"/>
    <lineage>
        <taxon>Bacteria</taxon>
        <taxon>Bacillati</taxon>
        <taxon>Bacillota</taxon>
        <taxon>Clostridia</taxon>
        <taxon>Thermoanaerobacterales</taxon>
        <taxon>Thermoanaerobacteraceae</taxon>
        <taxon>Thermoanaerobacterium</taxon>
    </lineage>
</organism>
<dbReference type="HOGENOM" id="CLU_1106707_0_0_9"/>
<evidence type="ECO:0000256" key="2">
    <source>
        <dbReference type="SAM" id="MobiDB-lite"/>
    </source>
</evidence>
<feature type="coiled-coil region" evidence="1">
    <location>
        <begin position="35"/>
        <end position="77"/>
    </location>
</feature>
<keyword evidence="3" id="KW-0472">Membrane</keyword>
<dbReference type="EMBL" id="CP002739">
    <property type="protein sequence ID" value="AEF17200.1"/>
    <property type="molecule type" value="Genomic_DNA"/>
</dbReference>
<feature type="region of interest" description="Disordered" evidence="2">
    <location>
        <begin position="194"/>
        <end position="230"/>
    </location>
</feature>
<dbReference type="STRING" id="858215.Thexy_1167"/>
<keyword evidence="5" id="KW-1185">Reference proteome</keyword>
<feature type="transmembrane region" description="Helical" evidence="3">
    <location>
        <begin position="9"/>
        <end position="27"/>
    </location>
</feature>
<protein>
    <recommendedName>
        <fullName evidence="6">Tfp pilus assembly protein PilO</fullName>
    </recommendedName>
</protein>
<feature type="compositionally biased region" description="Low complexity" evidence="2">
    <location>
        <begin position="215"/>
        <end position="230"/>
    </location>
</feature>
<dbReference type="Proteomes" id="UP000007239">
    <property type="component" value="Chromosome"/>
</dbReference>
<evidence type="ECO:0000256" key="1">
    <source>
        <dbReference type="SAM" id="Coils"/>
    </source>
</evidence>